<evidence type="ECO:0000256" key="1">
    <source>
        <dbReference type="SAM" id="MobiDB-lite"/>
    </source>
</evidence>
<feature type="compositionally biased region" description="Basic and acidic residues" evidence="1">
    <location>
        <begin position="228"/>
        <end position="238"/>
    </location>
</feature>
<dbReference type="EMBL" id="JAWMAJ010000132">
    <property type="protein sequence ID" value="MDV7220512.1"/>
    <property type="molecule type" value="Genomic_DNA"/>
</dbReference>
<dbReference type="InterPro" id="IPR015315">
    <property type="entry name" value="DUF1963"/>
</dbReference>
<sequence>MNPDLINRLTPFREEALGRGIPLEDVERWIATARPSATLVTGGDGPVVGRFGGPLLLPADAPDPWYPLLATLDCAALPEETTGLQLPPDGHLLFFGFPEMTYYGSTAGEVVHIPEGTPVEERNTKYPCVYGEEGDTFFDGATLAVYEQFPQQELRLAPDVSLPHHFLAPSPEGGDETVTLPGHPRAWDLAEAWDETYGGIVVDGPLHIGGYASHECTETDPVTDAAAEAERARRHEAEATPGSADATELPAPEEWTLLAQWDIGLNGREGSTLHWVIPRQDLAEHRFDRAHVSFFWNP</sequence>
<proteinExistence type="predicted"/>
<dbReference type="InterPro" id="IPR035948">
    <property type="entry name" value="YwqG-like_sf"/>
</dbReference>
<evidence type="ECO:0000313" key="3">
    <source>
        <dbReference type="Proteomes" id="UP001187346"/>
    </source>
</evidence>
<dbReference type="SUPFAM" id="SSF103032">
    <property type="entry name" value="Hypothetical protein YwqG"/>
    <property type="match status" value="1"/>
</dbReference>
<gene>
    <name evidence="2" type="ORF">R5A26_31670</name>
</gene>
<evidence type="ECO:0000313" key="2">
    <source>
        <dbReference type="EMBL" id="MDV7220512.1"/>
    </source>
</evidence>
<reference evidence="2 3" key="1">
    <citation type="submission" date="2023-10" db="EMBL/GenBank/DDBJ databases">
        <title>Characterization of rhizosphere-enriched actinobacteria from wheat plants lab-grown on chernevaya soil.</title>
        <authorList>
            <person name="Tikhonova E.N."/>
            <person name="Konopkin A."/>
            <person name="Kravchenko I.K."/>
        </authorList>
    </citation>
    <scope>NUCLEOTIDE SEQUENCE [LARGE SCALE GENOMIC DNA]</scope>
    <source>
        <strain evidence="2 3">RR29</strain>
    </source>
</reference>
<dbReference type="RefSeq" id="WP_317774067.1">
    <property type="nucleotide sequence ID" value="NZ_JAWMAJ010000132.1"/>
</dbReference>
<protein>
    <submittedName>
        <fullName evidence="2">DUF1963 domain-containing protein</fullName>
    </submittedName>
</protein>
<comment type="caution">
    <text evidence="2">The sequence shown here is derived from an EMBL/GenBank/DDBJ whole genome shotgun (WGS) entry which is preliminary data.</text>
</comment>
<dbReference type="Gene3D" id="2.30.320.10">
    <property type="entry name" value="YwqG-like"/>
    <property type="match status" value="1"/>
</dbReference>
<organism evidence="2 3">
    <name type="scientific">Streptomyces prunicolor</name>
    <dbReference type="NCBI Taxonomy" id="67348"/>
    <lineage>
        <taxon>Bacteria</taxon>
        <taxon>Bacillati</taxon>
        <taxon>Actinomycetota</taxon>
        <taxon>Actinomycetes</taxon>
        <taxon>Kitasatosporales</taxon>
        <taxon>Streptomycetaceae</taxon>
        <taxon>Streptomyces</taxon>
    </lineage>
</organism>
<dbReference type="Pfam" id="PF09234">
    <property type="entry name" value="DUF1963"/>
    <property type="match status" value="1"/>
</dbReference>
<accession>A0ABU4FIX1</accession>
<keyword evidence="3" id="KW-1185">Reference proteome</keyword>
<feature type="region of interest" description="Disordered" evidence="1">
    <location>
        <begin position="217"/>
        <end position="248"/>
    </location>
</feature>
<name>A0ABU4FIX1_9ACTN</name>
<dbReference type="Proteomes" id="UP001187346">
    <property type="component" value="Unassembled WGS sequence"/>
</dbReference>